<dbReference type="GO" id="GO:0004601">
    <property type="term" value="F:peroxidase activity"/>
    <property type="evidence" value="ECO:0007669"/>
    <property type="project" value="UniProtKB-KW"/>
</dbReference>
<feature type="domain" description="AB hydrolase-1" evidence="1">
    <location>
        <begin position="32"/>
        <end position="271"/>
    </location>
</feature>
<dbReference type="InterPro" id="IPR050228">
    <property type="entry name" value="Carboxylesterase_BioH"/>
</dbReference>
<dbReference type="RefSeq" id="WP_318279031.1">
    <property type="nucleotide sequence ID" value="NZ_BJUU01000002.1"/>
</dbReference>
<dbReference type="InterPro" id="IPR029058">
    <property type="entry name" value="AB_hydrolase_fold"/>
</dbReference>
<protein>
    <submittedName>
        <fullName evidence="2">Peroxidase</fullName>
    </submittedName>
</protein>
<organism evidence="2 3">
    <name type="scientific">Agrococcus baldri</name>
    <dbReference type="NCBI Taxonomy" id="153730"/>
    <lineage>
        <taxon>Bacteria</taxon>
        <taxon>Bacillati</taxon>
        <taxon>Actinomycetota</taxon>
        <taxon>Actinomycetes</taxon>
        <taxon>Micrococcales</taxon>
        <taxon>Microbacteriaceae</taxon>
        <taxon>Agrococcus</taxon>
    </lineage>
</organism>
<evidence type="ECO:0000313" key="2">
    <source>
        <dbReference type="EMBL" id="GEK79116.1"/>
    </source>
</evidence>
<evidence type="ECO:0000313" key="3">
    <source>
        <dbReference type="Proteomes" id="UP000321749"/>
    </source>
</evidence>
<dbReference type="Gene3D" id="3.40.50.1820">
    <property type="entry name" value="alpha/beta hydrolase"/>
    <property type="match status" value="1"/>
</dbReference>
<dbReference type="EMBL" id="BJUU01000002">
    <property type="protein sequence ID" value="GEK79116.1"/>
    <property type="molecule type" value="Genomic_DNA"/>
</dbReference>
<dbReference type="Proteomes" id="UP000321749">
    <property type="component" value="Unassembled WGS sequence"/>
</dbReference>
<keyword evidence="2" id="KW-0560">Oxidoreductase</keyword>
<dbReference type="AlphaFoldDB" id="A0AA87RA63"/>
<dbReference type="PANTHER" id="PTHR43194:SF2">
    <property type="entry name" value="PEROXISOMAL MEMBRANE PROTEIN LPX1"/>
    <property type="match status" value="1"/>
</dbReference>
<keyword evidence="3" id="KW-1185">Reference proteome</keyword>
<dbReference type="SUPFAM" id="SSF53474">
    <property type="entry name" value="alpha/beta-Hydrolases"/>
    <property type="match status" value="1"/>
</dbReference>
<dbReference type="PANTHER" id="PTHR43194">
    <property type="entry name" value="HYDROLASE ALPHA/BETA FOLD FAMILY"/>
    <property type="match status" value="1"/>
</dbReference>
<accession>A0AA87RA63</accession>
<sequence length="282" mass="30792">MIAPEEAVRVATGDVQLVGDVWPASAEPRGSVVLLHGGGQRRHSWRRTGERLAQQGWTAFAFDARGHGESGWSPDGDYSMNALVRDLQAIIGSLDEAPVLVGASMGGMTALMGEAEQKGLSRGLVLVDVVARLEPDGVERIRAFMEGVPEGFATLEDASDAIAAYNPHRPRPKSVEGLRKNLRRADDGRWHWHWDPAFLRIDNEPARESRHERARIAASRIRVPTLLVRGAESDIVSRAGIEEMLMLIPESRAVEVPATGHMVAGDDNDVFTGELERFLAAL</sequence>
<proteinExistence type="predicted"/>
<reference evidence="2 3" key="1">
    <citation type="submission" date="2019-07" db="EMBL/GenBank/DDBJ databases">
        <title>Whole genome shotgun sequence of Agrococcus baldri NBRC 103055.</title>
        <authorList>
            <person name="Hosoyama A."/>
            <person name="Uohara A."/>
            <person name="Ohji S."/>
            <person name="Ichikawa N."/>
        </authorList>
    </citation>
    <scope>NUCLEOTIDE SEQUENCE [LARGE SCALE GENOMIC DNA]</scope>
    <source>
        <strain evidence="2 3">NBRC 103055</strain>
    </source>
</reference>
<dbReference type="InterPro" id="IPR000073">
    <property type="entry name" value="AB_hydrolase_1"/>
</dbReference>
<dbReference type="Pfam" id="PF12697">
    <property type="entry name" value="Abhydrolase_6"/>
    <property type="match status" value="1"/>
</dbReference>
<name>A0AA87RA63_9MICO</name>
<comment type="caution">
    <text evidence="2">The sequence shown here is derived from an EMBL/GenBank/DDBJ whole genome shotgun (WGS) entry which is preliminary data.</text>
</comment>
<gene>
    <name evidence="2" type="ORF">ABA31_04670</name>
</gene>
<keyword evidence="2" id="KW-0575">Peroxidase</keyword>
<evidence type="ECO:0000259" key="1">
    <source>
        <dbReference type="Pfam" id="PF12697"/>
    </source>
</evidence>